<dbReference type="GO" id="GO:0005886">
    <property type="term" value="C:plasma membrane"/>
    <property type="evidence" value="ECO:0007669"/>
    <property type="project" value="UniProtKB-SubCell"/>
</dbReference>
<sequence>MKLYDLYIQNSLDREKKRLKALKVTIFLAVIALSLFILMFGSFVRNSQEMAEKTMGDYHTVIPVDLDSEKVNTLENNVNIKKLAYSGKKGMEKGLNNDFVFNVILGDKHYFETMNAALLDGELPNQENEILIPKWTAKDLNLKIGDSLDTVDEDNVKQHYKITGFMRYNTRSWEKEIPICTYMDSDTLKTNADHVIIWYKNIRDTYKRTPKLYESFGMDYEKALYEGGVDYNIFYLSSHFVNSDDGMVNASSEKYPQIFATGSILIGCFFIIVIKNIFMVWEKNHMREYGLLLSVGARKKDIVKLVIKRLMKIAIKPVFLGVISGMVLNFLMIKVVNKYYTLSQMNLSPENVNIFQFTISPLLILLILIISVLVILLASLGPVFKLSRVHPIDSMKLYRKDNTKYKKSYPLRGRNFIGDLSKINMKKDKKMTVVSTLAISLSLFILSALLALASGLDLDLTYNRPDELSYYNYKISYMSPKNMPEDLISELTNDFEEEYISYRKHDFYVEKSNDYENILDQTYLREMYPKYLEDSGYEEIGMDLVGIRSNRFEDIVESLDLEVKDFSNGSECIVVNTMPTDLTKPHSRLEYTNVIDESVNRLRVNVNPSFIDEKTEGFDLEVLAYSRDPNIVKTSLSKGLMALMPMEHFMSILSETDRNTAADVFFEETLYLKLPKDTSLEEIKSKTEEYLNMRDVEFFSRENLHAFESNSNRMLYSVIFMAAVFMAIVGLSSSYSATNSMNESRKQELVLLQIIGMDKSTLKKLIIREVHYNMIFIGITSIAFLLISAYIGTMAYKAFGVLEILLNMKIYLCLLYLLLIYAIFRRNYLKTLKEAELTTNSRIM</sequence>
<organism evidence="9 10">
    <name type="scientific">Irregularibacter muris</name>
    <dbReference type="NCBI Taxonomy" id="1796619"/>
    <lineage>
        <taxon>Bacteria</taxon>
        <taxon>Bacillati</taxon>
        <taxon>Bacillota</taxon>
        <taxon>Clostridia</taxon>
        <taxon>Eubacteriales</taxon>
        <taxon>Eubacteriaceae</taxon>
        <taxon>Irregularibacter</taxon>
    </lineage>
</organism>
<feature type="transmembrane region" description="Helical" evidence="7">
    <location>
        <begin position="804"/>
        <end position="824"/>
    </location>
</feature>
<feature type="transmembrane region" description="Helical" evidence="7">
    <location>
        <begin position="313"/>
        <end position="333"/>
    </location>
</feature>
<keyword evidence="4 7" id="KW-1133">Transmembrane helix</keyword>
<evidence type="ECO:0000256" key="4">
    <source>
        <dbReference type="ARBA" id="ARBA00022989"/>
    </source>
</evidence>
<dbReference type="AlphaFoldDB" id="A0AAE3HJ24"/>
<evidence type="ECO:0000256" key="3">
    <source>
        <dbReference type="ARBA" id="ARBA00022692"/>
    </source>
</evidence>
<evidence type="ECO:0000256" key="2">
    <source>
        <dbReference type="ARBA" id="ARBA00022475"/>
    </source>
</evidence>
<feature type="transmembrane region" description="Helical" evidence="7">
    <location>
        <begin position="431"/>
        <end position="453"/>
    </location>
</feature>
<accession>A0AAE3HJ24</accession>
<feature type="domain" description="ABC3 transporter permease C-terminal" evidence="8">
    <location>
        <begin position="265"/>
        <end position="391"/>
    </location>
</feature>
<comment type="similarity">
    <text evidence="6">Belongs to the ABC-4 integral membrane protein family.</text>
</comment>
<keyword evidence="10" id="KW-1185">Reference proteome</keyword>
<evidence type="ECO:0000313" key="9">
    <source>
        <dbReference type="EMBL" id="MCR1900103.1"/>
    </source>
</evidence>
<evidence type="ECO:0000259" key="8">
    <source>
        <dbReference type="Pfam" id="PF02687"/>
    </source>
</evidence>
<proteinExistence type="inferred from homology"/>
<feature type="transmembrane region" description="Helical" evidence="7">
    <location>
        <begin position="258"/>
        <end position="278"/>
    </location>
</feature>
<feature type="transmembrane region" description="Helical" evidence="7">
    <location>
        <begin position="21"/>
        <end position="44"/>
    </location>
</feature>
<dbReference type="Pfam" id="PF02687">
    <property type="entry name" value="FtsX"/>
    <property type="match status" value="1"/>
</dbReference>
<evidence type="ECO:0000256" key="1">
    <source>
        <dbReference type="ARBA" id="ARBA00004651"/>
    </source>
</evidence>
<evidence type="ECO:0000256" key="6">
    <source>
        <dbReference type="ARBA" id="ARBA00038076"/>
    </source>
</evidence>
<keyword evidence="3 7" id="KW-0812">Transmembrane</keyword>
<protein>
    <submittedName>
        <fullName evidence="9">ABC transporter permease</fullName>
    </submittedName>
</protein>
<reference evidence="9" key="1">
    <citation type="submission" date="2022-07" db="EMBL/GenBank/DDBJ databases">
        <title>Enhanced cultured diversity of the mouse gut microbiota enables custom-made synthetic communities.</title>
        <authorList>
            <person name="Afrizal A."/>
        </authorList>
    </citation>
    <scope>NUCLEOTIDE SEQUENCE</scope>
    <source>
        <strain evidence="9">DSM 28593</strain>
    </source>
</reference>
<dbReference type="GO" id="GO:0022857">
    <property type="term" value="F:transmembrane transporter activity"/>
    <property type="evidence" value="ECO:0007669"/>
    <property type="project" value="TreeGrafter"/>
</dbReference>
<dbReference type="InterPro" id="IPR003838">
    <property type="entry name" value="ABC3_permease_C"/>
</dbReference>
<name>A0AAE3HJ24_9FIRM</name>
<gene>
    <name evidence="9" type="ORF">NSA47_14130</name>
</gene>
<evidence type="ECO:0000256" key="5">
    <source>
        <dbReference type="ARBA" id="ARBA00023136"/>
    </source>
</evidence>
<dbReference type="EMBL" id="JANKAS010000019">
    <property type="protein sequence ID" value="MCR1900103.1"/>
    <property type="molecule type" value="Genomic_DNA"/>
</dbReference>
<keyword evidence="5 7" id="KW-0472">Membrane</keyword>
<comment type="caution">
    <text evidence="9">The sequence shown here is derived from an EMBL/GenBank/DDBJ whole genome shotgun (WGS) entry which is preliminary data.</text>
</comment>
<feature type="transmembrane region" description="Helical" evidence="7">
    <location>
        <begin position="353"/>
        <end position="378"/>
    </location>
</feature>
<dbReference type="PANTHER" id="PTHR30572:SF4">
    <property type="entry name" value="ABC TRANSPORTER PERMEASE YTRF"/>
    <property type="match status" value="1"/>
</dbReference>
<feature type="transmembrane region" description="Helical" evidence="7">
    <location>
        <begin position="714"/>
        <end position="737"/>
    </location>
</feature>
<dbReference type="Proteomes" id="UP001205748">
    <property type="component" value="Unassembled WGS sequence"/>
</dbReference>
<dbReference type="InterPro" id="IPR050250">
    <property type="entry name" value="Macrolide_Exporter_MacB"/>
</dbReference>
<dbReference type="PANTHER" id="PTHR30572">
    <property type="entry name" value="MEMBRANE COMPONENT OF TRANSPORTER-RELATED"/>
    <property type="match status" value="1"/>
</dbReference>
<feature type="transmembrane region" description="Helical" evidence="7">
    <location>
        <begin position="772"/>
        <end position="792"/>
    </location>
</feature>
<evidence type="ECO:0000256" key="7">
    <source>
        <dbReference type="SAM" id="Phobius"/>
    </source>
</evidence>
<evidence type="ECO:0000313" key="10">
    <source>
        <dbReference type="Proteomes" id="UP001205748"/>
    </source>
</evidence>
<keyword evidence="2" id="KW-1003">Cell membrane</keyword>
<comment type="subcellular location">
    <subcellularLocation>
        <location evidence="1">Cell membrane</location>
        <topology evidence="1">Multi-pass membrane protein</topology>
    </subcellularLocation>
</comment>